<gene>
    <name evidence="3" type="ORF">FYJ60_06115</name>
</gene>
<keyword evidence="1 3" id="KW-0032">Aminotransferase</keyword>
<dbReference type="InterPro" id="IPR015421">
    <property type="entry name" value="PyrdxlP-dep_Trfase_major"/>
</dbReference>
<comment type="cofactor">
    <cofactor evidence="1">
        <name>pyridoxal 5'-phosphate</name>
        <dbReference type="ChEBI" id="CHEBI:597326"/>
    </cofactor>
</comment>
<evidence type="ECO:0000313" key="3">
    <source>
        <dbReference type="EMBL" id="MST81888.1"/>
    </source>
</evidence>
<reference evidence="3 4" key="1">
    <citation type="submission" date="2019-08" db="EMBL/GenBank/DDBJ databases">
        <title>In-depth cultivation of the pig gut microbiome towards novel bacterial diversity and tailored functional studies.</title>
        <authorList>
            <person name="Wylensek D."/>
            <person name="Hitch T.C.A."/>
            <person name="Clavel T."/>
        </authorList>
    </citation>
    <scope>NUCLEOTIDE SEQUENCE [LARGE SCALE GENOMIC DNA]</scope>
    <source>
        <strain evidence="3 4">Oil+RF-744-WCA-WT-13</strain>
    </source>
</reference>
<dbReference type="EMBL" id="VUMV01000003">
    <property type="protein sequence ID" value="MST81888.1"/>
    <property type="molecule type" value="Genomic_DNA"/>
</dbReference>
<dbReference type="InterPro" id="IPR004839">
    <property type="entry name" value="Aminotransferase_I/II_large"/>
</dbReference>
<sequence length="399" mass="44059">MLNTKMQELGENRSVIRDLFEYGKKRKAEIGEDKVFDFSLGNPCVPAPDPVNETIYDLLDSQDDVYLHGYTSAQGDLLTRRTIAADLNRRFGTSFQADNLYMTCGAAASLKLSLTALIVPDAGDEVLAFAPFFPEYRVFAETAGAAFRIVPTDPETFQIRIPELEKAVGRNTKAILINSPNNPSGVVYPEAVIRDLSAFLAEKEKEYGHPIYLIADEPYRELVYHSGTVVPYLPNYYPDTLVCYSYSKSLSLPGERIGYILVPDEAADSKALYAAICGAGRALGYVCAPSLMQHVIAACDGMVSDLEAYRVNRDLLYQSLVSFGYTCVHPDGAFYLFVKAMEPDASAFCERAKKHELLLVPADSFGAPGYVRIAYCVTEEQIRNSLPAFRALAEEYGKG</sequence>
<dbReference type="PANTHER" id="PTHR42691:SF1">
    <property type="entry name" value="ASPARTATE AMINOTRANSFERASE YHDR-RELATED"/>
    <property type="match status" value="1"/>
</dbReference>
<feature type="domain" description="Aminotransferase class I/classII large" evidence="2">
    <location>
        <begin position="34"/>
        <end position="385"/>
    </location>
</feature>
<dbReference type="Proteomes" id="UP000466864">
    <property type="component" value="Unassembled WGS sequence"/>
</dbReference>
<evidence type="ECO:0000313" key="4">
    <source>
        <dbReference type="Proteomes" id="UP000466864"/>
    </source>
</evidence>
<dbReference type="PANTHER" id="PTHR42691">
    <property type="entry name" value="ASPARTATE AMINOTRANSFERASE YHDR-RELATED"/>
    <property type="match status" value="1"/>
</dbReference>
<dbReference type="GO" id="GO:0008483">
    <property type="term" value="F:transaminase activity"/>
    <property type="evidence" value="ECO:0007669"/>
    <property type="project" value="UniProtKB-KW"/>
</dbReference>
<comment type="similarity">
    <text evidence="1">Belongs to the class-I pyridoxal-phosphate-dependent aminotransferase family.</text>
</comment>
<dbReference type="InterPro" id="IPR004838">
    <property type="entry name" value="NHTrfase_class1_PyrdxlP-BS"/>
</dbReference>
<dbReference type="NCBIfam" id="NF005305">
    <property type="entry name" value="PRK06836.1"/>
    <property type="match status" value="1"/>
</dbReference>
<protein>
    <recommendedName>
        <fullName evidence="1">Aminotransferase</fullName>
        <ecNumber evidence="1">2.6.1.-</ecNumber>
    </recommendedName>
</protein>
<proteinExistence type="inferred from homology"/>
<organism evidence="3 4">
    <name type="scientific">Bilifractor porci</name>
    <dbReference type="NCBI Taxonomy" id="2606636"/>
    <lineage>
        <taxon>Bacteria</taxon>
        <taxon>Bacillati</taxon>
        <taxon>Bacillota</taxon>
        <taxon>Clostridia</taxon>
        <taxon>Lachnospirales</taxon>
        <taxon>Lachnospiraceae</taxon>
        <taxon>Bilifractor</taxon>
    </lineage>
</organism>
<dbReference type="Gene3D" id="3.40.640.10">
    <property type="entry name" value="Type I PLP-dependent aspartate aminotransferase-like (Major domain)"/>
    <property type="match status" value="1"/>
</dbReference>
<comment type="caution">
    <text evidence="3">The sequence shown here is derived from an EMBL/GenBank/DDBJ whole genome shotgun (WGS) entry which is preliminary data.</text>
</comment>
<dbReference type="GO" id="GO:0030170">
    <property type="term" value="F:pyridoxal phosphate binding"/>
    <property type="evidence" value="ECO:0007669"/>
    <property type="project" value="InterPro"/>
</dbReference>
<evidence type="ECO:0000256" key="1">
    <source>
        <dbReference type="RuleBase" id="RU000481"/>
    </source>
</evidence>
<dbReference type="InterPro" id="IPR015424">
    <property type="entry name" value="PyrdxlP-dep_Trfase"/>
</dbReference>
<accession>A0A7X2P7V7</accession>
<dbReference type="PROSITE" id="PS00105">
    <property type="entry name" value="AA_TRANSFER_CLASS_1"/>
    <property type="match status" value="1"/>
</dbReference>
<evidence type="ECO:0000259" key="2">
    <source>
        <dbReference type="Pfam" id="PF00155"/>
    </source>
</evidence>
<keyword evidence="1 3" id="KW-0808">Transferase</keyword>
<name>A0A7X2P7V7_9FIRM</name>
<dbReference type="EC" id="2.6.1.-" evidence="1"/>
<dbReference type="CDD" id="cd00609">
    <property type="entry name" value="AAT_like"/>
    <property type="match status" value="1"/>
</dbReference>
<dbReference type="Pfam" id="PF00155">
    <property type="entry name" value="Aminotran_1_2"/>
    <property type="match status" value="1"/>
</dbReference>
<dbReference type="RefSeq" id="WP_154457792.1">
    <property type="nucleotide sequence ID" value="NZ_VUMV01000003.1"/>
</dbReference>
<dbReference type="AlphaFoldDB" id="A0A7X2P7V7"/>
<keyword evidence="4" id="KW-1185">Reference proteome</keyword>
<dbReference type="SUPFAM" id="SSF53383">
    <property type="entry name" value="PLP-dependent transferases"/>
    <property type="match status" value="1"/>
</dbReference>